<evidence type="ECO:0000313" key="2">
    <source>
        <dbReference type="Proteomes" id="UP000634136"/>
    </source>
</evidence>
<dbReference type="Proteomes" id="UP000634136">
    <property type="component" value="Unassembled WGS sequence"/>
</dbReference>
<organism evidence="1 2">
    <name type="scientific">Senna tora</name>
    <dbReference type="NCBI Taxonomy" id="362788"/>
    <lineage>
        <taxon>Eukaryota</taxon>
        <taxon>Viridiplantae</taxon>
        <taxon>Streptophyta</taxon>
        <taxon>Embryophyta</taxon>
        <taxon>Tracheophyta</taxon>
        <taxon>Spermatophyta</taxon>
        <taxon>Magnoliopsida</taxon>
        <taxon>eudicotyledons</taxon>
        <taxon>Gunneridae</taxon>
        <taxon>Pentapetalae</taxon>
        <taxon>rosids</taxon>
        <taxon>fabids</taxon>
        <taxon>Fabales</taxon>
        <taxon>Fabaceae</taxon>
        <taxon>Caesalpinioideae</taxon>
        <taxon>Cassia clade</taxon>
        <taxon>Senna</taxon>
    </lineage>
</organism>
<dbReference type="AlphaFoldDB" id="A0A835CES2"/>
<gene>
    <name evidence="1" type="ORF">G2W53_007971</name>
</gene>
<sequence>MALPEQMVDEGLLLSPEEETRRKLSIQKLK</sequence>
<name>A0A835CES2_9FABA</name>
<evidence type="ECO:0000313" key="1">
    <source>
        <dbReference type="EMBL" id="KAF7839489.1"/>
    </source>
</evidence>
<protein>
    <submittedName>
        <fullName evidence="1">Uncharacterized protein</fullName>
    </submittedName>
</protein>
<reference evidence="1" key="1">
    <citation type="submission" date="2020-09" db="EMBL/GenBank/DDBJ databases">
        <title>Genome-Enabled Discovery of Anthraquinone Biosynthesis in Senna tora.</title>
        <authorList>
            <person name="Kang S.-H."/>
            <person name="Pandey R.P."/>
            <person name="Lee C.-M."/>
            <person name="Sim J.-S."/>
            <person name="Jeong J.-T."/>
            <person name="Choi B.-S."/>
            <person name="Jung M."/>
            <person name="Ginzburg D."/>
            <person name="Zhao K."/>
            <person name="Won S.Y."/>
            <person name="Oh T.-J."/>
            <person name="Yu Y."/>
            <person name="Kim N.-H."/>
            <person name="Lee O.R."/>
            <person name="Lee T.-H."/>
            <person name="Bashyal P."/>
            <person name="Kim T.-S."/>
            <person name="Lee W.-H."/>
            <person name="Kawkins C."/>
            <person name="Kim C.-K."/>
            <person name="Kim J.S."/>
            <person name="Ahn B.O."/>
            <person name="Rhee S.Y."/>
            <person name="Sohng J.K."/>
        </authorList>
    </citation>
    <scope>NUCLEOTIDE SEQUENCE</scope>
    <source>
        <tissue evidence="1">Leaf</tissue>
    </source>
</reference>
<dbReference type="EMBL" id="JAAIUW010000003">
    <property type="protein sequence ID" value="KAF7839489.1"/>
    <property type="molecule type" value="Genomic_DNA"/>
</dbReference>
<accession>A0A835CES2</accession>
<comment type="caution">
    <text evidence="1">The sequence shown here is derived from an EMBL/GenBank/DDBJ whole genome shotgun (WGS) entry which is preliminary data.</text>
</comment>
<keyword evidence="2" id="KW-1185">Reference proteome</keyword>
<proteinExistence type="predicted"/>